<evidence type="ECO:0000256" key="1">
    <source>
        <dbReference type="SAM" id="Phobius"/>
    </source>
</evidence>
<accession>A0A7C3YTA4</accession>
<reference evidence="2" key="1">
    <citation type="journal article" date="2020" name="mSystems">
        <title>Genome- and Community-Level Interaction Insights into Carbon Utilization and Element Cycling Functions of Hydrothermarchaeota in Hydrothermal Sediment.</title>
        <authorList>
            <person name="Zhou Z."/>
            <person name="Liu Y."/>
            <person name="Xu W."/>
            <person name="Pan J."/>
            <person name="Luo Z.H."/>
            <person name="Li M."/>
        </authorList>
    </citation>
    <scope>NUCLEOTIDE SEQUENCE [LARGE SCALE GENOMIC DNA]</scope>
    <source>
        <strain evidence="2">SpSt-906</strain>
    </source>
</reference>
<protein>
    <submittedName>
        <fullName evidence="2">Uncharacterized protein</fullName>
    </submittedName>
</protein>
<dbReference type="EMBL" id="DTMQ01000039">
    <property type="protein sequence ID" value="HGE99594.1"/>
    <property type="molecule type" value="Genomic_DNA"/>
</dbReference>
<keyword evidence="1" id="KW-0812">Transmembrane</keyword>
<evidence type="ECO:0000313" key="2">
    <source>
        <dbReference type="EMBL" id="HGE99594.1"/>
    </source>
</evidence>
<sequence length="100" mass="12412">MRKGCLWEILLVTLILFLLIFFYLRYIEPYIKGTENTLRKIEEITGERKEKRKERKVRRLVRKELPESESTGIEEVDEYLRQRKWAQEKLKRIRKYLIPR</sequence>
<feature type="transmembrane region" description="Helical" evidence="1">
    <location>
        <begin position="6"/>
        <end position="24"/>
    </location>
</feature>
<gene>
    <name evidence="2" type="ORF">ENX07_05950</name>
</gene>
<dbReference type="AlphaFoldDB" id="A0A7C3YTA4"/>
<organism evidence="2">
    <name type="scientific">candidate division WOR-3 bacterium</name>
    <dbReference type="NCBI Taxonomy" id="2052148"/>
    <lineage>
        <taxon>Bacteria</taxon>
        <taxon>Bacteria division WOR-3</taxon>
    </lineage>
</organism>
<name>A0A7C3YTA4_UNCW3</name>
<keyword evidence="1" id="KW-1133">Transmembrane helix</keyword>
<proteinExistence type="predicted"/>
<keyword evidence="1" id="KW-0472">Membrane</keyword>
<comment type="caution">
    <text evidence="2">The sequence shown here is derived from an EMBL/GenBank/DDBJ whole genome shotgun (WGS) entry which is preliminary data.</text>
</comment>